<dbReference type="AlphaFoldDB" id="A0AAD7PZU7"/>
<dbReference type="GO" id="GO:0020037">
    <property type="term" value="F:heme binding"/>
    <property type="evidence" value="ECO:0007669"/>
    <property type="project" value="InterPro"/>
</dbReference>
<proteinExistence type="inferred from homology"/>
<dbReference type="GO" id="GO:0016709">
    <property type="term" value="F:oxidoreductase activity, acting on paired donors, with incorporation or reduction of molecular oxygen, NAD(P)H as one donor, and incorporation of one atom of oxygen"/>
    <property type="evidence" value="ECO:0007669"/>
    <property type="project" value="TreeGrafter"/>
</dbReference>
<feature type="binding site" description="axial binding residue" evidence="12">
    <location>
        <position position="462"/>
    </location>
    <ligand>
        <name>heme</name>
        <dbReference type="ChEBI" id="CHEBI:30413"/>
    </ligand>
    <ligandPart>
        <name>Fe</name>
        <dbReference type="ChEBI" id="CHEBI:18248"/>
    </ligandPart>
</feature>
<evidence type="ECO:0000256" key="10">
    <source>
        <dbReference type="ARBA" id="ARBA00023033"/>
    </source>
</evidence>
<dbReference type="PRINTS" id="PR00463">
    <property type="entry name" value="EP450I"/>
</dbReference>
<dbReference type="InterPro" id="IPR001128">
    <property type="entry name" value="Cyt_P450"/>
</dbReference>
<dbReference type="GO" id="GO:0005506">
    <property type="term" value="F:iron ion binding"/>
    <property type="evidence" value="ECO:0007669"/>
    <property type="project" value="InterPro"/>
</dbReference>
<evidence type="ECO:0000256" key="9">
    <source>
        <dbReference type="ARBA" id="ARBA00023004"/>
    </source>
</evidence>
<dbReference type="SUPFAM" id="SSF48264">
    <property type="entry name" value="Cytochrome P450"/>
    <property type="match status" value="1"/>
</dbReference>
<keyword evidence="5 14" id="KW-0812">Transmembrane</keyword>
<evidence type="ECO:0000256" key="8">
    <source>
        <dbReference type="ARBA" id="ARBA00023002"/>
    </source>
</evidence>
<dbReference type="InterPro" id="IPR002401">
    <property type="entry name" value="Cyt_P450_E_grp-I"/>
</dbReference>
<evidence type="ECO:0000313" key="15">
    <source>
        <dbReference type="EMBL" id="KAJ7972274.1"/>
    </source>
</evidence>
<dbReference type="KEGG" id="qsa:O6P43_010187"/>
<organism evidence="15 16">
    <name type="scientific">Quillaja saponaria</name>
    <name type="common">Soap bark tree</name>
    <dbReference type="NCBI Taxonomy" id="32244"/>
    <lineage>
        <taxon>Eukaryota</taxon>
        <taxon>Viridiplantae</taxon>
        <taxon>Streptophyta</taxon>
        <taxon>Embryophyta</taxon>
        <taxon>Tracheophyta</taxon>
        <taxon>Spermatophyta</taxon>
        <taxon>Magnoliopsida</taxon>
        <taxon>eudicotyledons</taxon>
        <taxon>Gunneridae</taxon>
        <taxon>Pentapetalae</taxon>
        <taxon>rosids</taxon>
        <taxon>fabids</taxon>
        <taxon>Fabales</taxon>
        <taxon>Quillajaceae</taxon>
        <taxon>Quillaja</taxon>
    </lineage>
</organism>
<comment type="subcellular location">
    <subcellularLocation>
        <location evidence="2">Membrane</location>
        <topology evidence="2">Single-pass membrane protein</topology>
    </subcellularLocation>
</comment>
<evidence type="ECO:0000256" key="14">
    <source>
        <dbReference type="SAM" id="Phobius"/>
    </source>
</evidence>
<evidence type="ECO:0000256" key="4">
    <source>
        <dbReference type="ARBA" id="ARBA00022617"/>
    </source>
</evidence>
<keyword evidence="6 12" id="KW-0479">Metal-binding</keyword>
<evidence type="ECO:0000256" key="3">
    <source>
        <dbReference type="ARBA" id="ARBA00010617"/>
    </source>
</evidence>
<dbReference type="Gene3D" id="1.10.630.10">
    <property type="entry name" value="Cytochrome P450"/>
    <property type="match status" value="1"/>
</dbReference>
<sequence length="519" mass="58407">MLPDYLNILFSVILLLLTLFISTLFFKSFRKQSTKFRPPPSPPSLPIIGHLHLLTGSVMPKSFQTLAALYGPLIQLHLGASTCVVVSNAQVAKEVLKTHELNFSNRPQFGSSNYFLYKGSYFITAPYGPHWRFMRKICMTKLLSTSQLNKFTHVREQEITKLLEFLIMCGNEGKDSDLSMELTTLTNNILCRMAMSSSRMGHAANDAKEIHHLIKEFFDVGAKLSVGEILGPLGKFDLFGYGKKLTKIVGNFDQIVERIMKELEEKMDVLNDHKDCEIEGGDMMDILLQVYKDANAEVRLTRNDIKAFFLDIFLAGTDTIAVALQWAMVEIINHPKVFNEIRAEIDSVVGLCKLVKESDVQNLTYLQAVVKEVLRLHPTAPFVLRQSAEDCKINGYDIKGEARTLVNVYAIMRDPESWVKPEEFIPERFLINPDGINGQENLMENKGQDFMYLPFGNGRRGCPGASLALSVLHVTIGALIQCFDWKVKDGDKVDINEGFSAGLAKPLVCYPVIHCNPFK</sequence>
<feature type="transmembrane region" description="Helical" evidence="14">
    <location>
        <begin position="6"/>
        <end position="26"/>
    </location>
</feature>
<keyword evidence="7 14" id="KW-1133">Transmembrane helix</keyword>
<comment type="caution">
    <text evidence="15">The sequence shown here is derived from an EMBL/GenBank/DDBJ whole genome shotgun (WGS) entry which is preliminary data.</text>
</comment>
<evidence type="ECO:0000256" key="5">
    <source>
        <dbReference type="ARBA" id="ARBA00022692"/>
    </source>
</evidence>
<dbReference type="Pfam" id="PF00067">
    <property type="entry name" value="p450"/>
    <property type="match status" value="1"/>
</dbReference>
<evidence type="ECO:0000256" key="2">
    <source>
        <dbReference type="ARBA" id="ARBA00004167"/>
    </source>
</evidence>
<dbReference type="InterPro" id="IPR051103">
    <property type="entry name" value="Plant_metabolite_P450s"/>
</dbReference>
<evidence type="ECO:0000256" key="7">
    <source>
        <dbReference type="ARBA" id="ARBA00022989"/>
    </source>
</evidence>
<dbReference type="PROSITE" id="PS00086">
    <property type="entry name" value="CYTOCHROME_P450"/>
    <property type="match status" value="1"/>
</dbReference>
<dbReference type="PANTHER" id="PTHR24298:SF204">
    <property type="entry name" value="CYTOCHROME P450, FAMILY 712, SUBFAMILY A, POLYPEPTIDE 1"/>
    <property type="match status" value="1"/>
</dbReference>
<comment type="similarity">
    <text evidence="3 13">Belongs to the cytochrome P450 family.</text>
</comment>
<dbReference type="GO" id="GO:0016020">
    <property type="term" value="C:membrane"/>
    <property type="evidence" value="ECO:0007669"/>
    <property type="project" value="UniProtKB-SubCell"/>
</dbReference>
<dbReference type="EMBL" id="JARAOO010000004">
    <property type="protein sequence ID" value="KAJ7972274.1"/>
    <property type="molecule type" value="Genomic_DNA"/>
</dbReference>
<dbReference type="FunFam" id="1.10.630.10:FF:000019">
    <property type="entry name" value="Cytochrome P450 family protein"/>
    <property type="match status" value="1"/>
</dbReference>
<dbReference type="PANTHER" id="PTHR24298">
    <property type="entry name" value="FLAVONOID 3'-MONOOXYGENASE-RELATED"/>
    <property type="match status" value="1"/>
</dbReference>
<keyword evidence="9 12" id="KW-0408">Iron</keyword>
<keyword evidence="16" id="KW-1185">Reference proteome</keyword>
<keyword evidence="8 13" id="KW-0560">Oxidoreductase</keyword>
<evidence type="ECO:0000256" key="6">
    <source>
        <dbReference type="ARBA" id="ARBA00022723"/>
    </source>
</evidence>
<evidence type="ECO:0000256" key="12">
    <source>
        <dbReference type="PIRSR" id="PIRSR602401-1"/>
    </source>
</evidence>
<dbReference type="InterPro" id="IPR017972">
    <property type="entry name" value="Cyt_P450_CS"/>
</dbReference>
<evidence type="ECO:0000256" key="1">
    <source>
        <dbReference type="ARBA" id="ARBA00001971"/>
    </source>
</evidence>
<dbReference type="InterPro" id="IPR036396">
    <property type="entry name" value="Cyt_P450_sf"/>
</dbReference>
<reference evidence="15" key="1">
    <citation type="journal article" date="2023" name="Science">
        <title>Elucidation of the pathway for biosynthesis of saponin adjuvants from the soapbark tree.</title>
        <authorList>
            <person name="Reed J."/>
            <person name="Orme A."/>
            <person name="El-Demerdash A."/>
            <person name="Owen C."/>
            <person name="Martin L.B.B."/>
            <person name="Misra R.C."/>
            <person name="Kikuchi S."/>
            <person name="Rejzek M."/>
            <person name="Martin A.C."/>
            <person name="Harkess A."/>
            <person name="Leebens-Mack J."/>
            <person name="Louveau T."/>
            <person name="Stephenson M.J."/>
            <person name="Osbourn A."/>
        </authorList>
    </citation>
    <scope>NUCLEOTIDE SEQUENCE</scope>
    <source>
        <strain evidence="15">S10</strain>
    </source>
</reference>
<dbReference type="Proteomes" id="UP001163823">
    <property type="component" value="Chromosome 4"/>
</dbReference>
<accession>A0AAD7PZU7</accession>
<protein>
    <submittedName>
        <fullName evidence="15">Cytochrome P450 family protein</fullName>
    </submittedName>
</protein>
<name>A0AAD7PZU7_QUISA</name>
<keyword evidence="10 13" id="KW-0503">Monooxygenase</keyword>
<evidence type="ECO:0000313" key="16">
    <source>
        <dbReference type="Proteomes" id="UP001163823"/>
    </source>
</evidence>
<dbReference type="PRINTS" id="PR00385">
    <property type="entry name" value="P450"/>
</dbReference>
<evidence type="ECO:0000256" key="13">
    <source>
        <dbReference type="RuleBase" id="RU000461"/>
    </source>
</evidence>
<comment type="cofactor">
    <cofactor evidence="1 12">
        <name>heme</name>
        <dbReference type="ChEBI" id="CHEBI:30413"/>
    </cofactor>
</comment>
<evidence type="ECO:0000256" key="11">
    <source>
        <dbReference type="ARBA" id="ARBA00023136"/>
    </source>
</evidence>
<keyword evidence="11 14" id="KW-0472">Membrane</keyword>
<keyword evidence="4 12" id="KW-0349">Heme</keyword>
<gene>
    <name evidence="15" type="ORF">O6P43_010187</name>
</gene>